<proteinExistence type="predicted"/>
<gene>
    <name evidence="1" type="ORF">GLE_5174</name>
</gene>
<name>A0A0S2DPY8_LYSEN</name>
<organism evidence="1 2">
    <name type="scientific">Lysobacter enzymogenes</name>
    <dbReference type="NCBI Taxonomy" id="69"/>
    <lineage>
        <taxon>Bacteria</taxon>
        <taxon>Pseudomonadati</taxon>
        <taxon>Pseudomonadota</taxon>
        <taxon>Gammaproteobacteria</taxon>
        <taxon>Lysobacterales</taxon>
        <taxon>Lysobacteraceae</taxon>
        <taxon>Lysobacter</taxon>
    </lineage>
</organism>
<dbReference type="EMBL" id="CP013140">
    <property type="protein sequence ID" value="ALN60515.1"/>
    <property type="molecule type" value="Genomic_DNA"/>
</dbReference>
<sequence length="43" mass="4542">MGARADGAGGLNPDRGAWAAEARPVRTEAIIAAARRRIGRRRA</sequence>
<dbReference type="AlphaFoldDB" id="A0A0S2DPY8"/>
<reference evidence="1 2" key="1">
    <citation type="submission" date="2015-11" db="EMBL/GenBank/DDBJ databases">
        <title>Genome sequences of Lysobacter enzymogenes strain C3 and Lysobacter antibioticus ATCC 29479.</title>
        <authorList>
            <person name="Kobayashi D.Y."/>
        </authorList>
    </citation>
    <scope>NUCLEOTIDE SEQUENCE [LARGE SCALE GENOMIC DNA]</scope>
    <source>
        <strain evidence="1 2">C3</strain>
    </source>
</reference>
<dbReference type="Proteomes" id="UP000061569">
    <property type="component" value="Chromosome"/>
</dbReference>
<evidence type="ECO:0000313" key="1">
    <source>
        <dbReference type="EMBL" id="ALN60515.1"/>
    </source>
</evidence>
<dbReference type="KEGG" id="lez:GLE_5174"/>
<accession>A0A0S2DPY8</accession>
<protein>
    <submittedName>
        <fullName evidence="1">Uncharacterized protein</fullName>
    </submittedName>
</protein>
<evidence type="ECO:0000313" key="2">
    <source>
        <dbReference type="Proteomes" id="UP000061569"/>
    </source>
</evidence>